<dbReference type="GeneID" id="23462731"/>
<name>A0A0B5J2M3_9VIRU</name>
<organism evidence="1 2">
    <name type="scientific">Pandoravirus inopinatum</name>
    <dbReference type="NCBI Taxonomy" id="1605721"/>
    <lineage>
        <taxon>Viruses</taxon>
        <taxon>Pandoravirus</taxon>
    </lineage>
</organism>
<evidence type="ECO:0000313" key="1">
    <source>
        <dbReference type="EMBL" id="AJF97814.1"/>
    </source>
</evidence>
<reference evidence="1 2" key="1">
    <citation type="journal article" date="2015" name="Parasitol. Res.">
        <title>Viruses in close associations with free-living amoebae.</title>
        <authorList>
            <person name="Scheid P."/>
        </authorList>
    </citation>
    <scope>NUCLEOTIDE SEQUENCE [LARGE SCALE GENOMIC DNA]</scope>
    <source>
        <strain evidence="1">KlaHel</strain>
    </source>
</reference>
<dbReference type="KEGG" id="vg:23462731"/>
<accession>A0A0B5J2M3</accession>
<evidence type="ECO:0008006" key="3">
    <source>
        <dbReference type="Google" id="ProtNLM"/>
    </source>
</evidence>
<dbReference type="PANTHER" id="PTHR46586:SF3">
    <property type="entry name" value="ANKYRIN REPEAT-CONTAINING PROTEIN"/>
    <property type="match status" value="1"/>
</dbReference>
<dbReference type="InterPro" id="IPR036770">
    <property type="entry name" value="Ankyrin_rpt-contain_sf"/>
</dbReference>
<dbReference type="RefSeq" id="YP_009120049.1">
    <property type="nucleotide sequence ID" value="NC_026440.1"/>
</dbReference>
<protein>
    <recommendedName>
        <fullName evidence="3">Ankyrin repeat protein</fullName>
    </recommendedName>
</protein>
<dbReference type="InterPro" id="IPR052050">
    <property type="entry name" value="SecEffector_AnkRepeat"/>
</dbReference>
<dbReference type="Proteomes" id="UP000202511">
    <property type="component" value="Segment"/>
</dbReference>
<dbReference type="EMBL" id="KP136319">
    <property type="protein sequence ID" value="AJF97814.1"/>
    <property type="molecule type" value="Genomic_DNA"/>
</dbReference>
<evidence type="ECO:0000313" key="2">
    <source>
        <dbReference type="Proteomes" id="UP000202511"/>
    </source>
</evidence>
<dbReference type="PANTHER" id="PTHR46586">
    <property type="entry name" value="ANKYRIN REPEAT-CONTAINING PROTEIN"/>
    <property type="match status" value="1"/>
</dbReference>
<proteinExistence type="predicted"/>
<sequence length="492" mass="53332">MASGTTRWQRRKRRLAKKKKEAHAETVVADIYIDVAGLATMPREILDEITDSIERLRDMGAWSIATGLPTKDRHLEAIETEHTSTEDVLKAGAPLTVIEPLFACRQVKPSTELAAASALGGRLDVYRHVGRELFVHGPVSNTVGTILPTLIHRGHIDVADDIASVSFTSVVISLRQRAEALMEALLGSHTALACKLHNHCVHWAWGGSCHCDESVLPRILEFDLPIALATLRRVGCHKAKCGSRSLFVRAIEAGALAVAKQLAEHRPAHDTPLALLTAAVSTAASKGHVDILAWLYKERHYEVSIEVLGAAARAGHLRIIEWAARAHNGRPIASWSARYIAYAAISGDQPEPIMEWLLTRRVDRRDLSVGVAKAALARHGIVIPLLLHKAGIAPFGTWDALEMAVDSGSAYAARVVVSNGGRCDLAVLARCLSRYDADMISLLADHYTPADIQTVLDSGLVGIGSWAPLHGSSTMCRDCACATPMPSLRRPY</sequence>
<dbReference type="Gene3D" id="1.25.40.20">
    <property type="entry name" value="Ankyrin repeat-containing domain"/>
    <property type="match status" value="1"/>
</dbReference>